<gene>
    <name evidence="1" type="ORF">SDC9_142264</name>
</gene>
<proteinExistence type="predicted"/>
<accession>A0A645E2R7</accession>
<dbReference type="Gene3D" id="3.40.50.300">
    <property type="entry name" value="P-loop containing nucleotide triphosphate hydrolases"/>
    <property type="match status" value="1"/>
</dbReference>
<dbReference type="AlphaFoldDB" id="A0A645E2R7"/>
<name>A0A645E2R7_9ZZZZ</name>
<comment type="caution">
    <text evidence="1">The sequence shown here is derived from an EMBL/GenBank/DDBJ whole genome shotgun (WGS) entry which is preliminary data.</text>
</comment>
<evidence type="ECO:0000313" key="1">
    <source>
        <dbReference type="EMBL" id="MPM95113.1"/>
    </source>
</evidence>
<evidence type="ECO:0008006" key="2">
    <source>
        <dbReference type="Google" id="ProtNLM"/>
    </source>
</evidence>
<sequence>MALFHELHRAGDTIVLITHNEEIAKQAQRRIRIMDGRVSEVGA</sequence>
<dbReference type="EMBL" id="VSSQ01041645">
    <property type="protein sequence ID" value="MPM95113.1"/>
    <property type="molecule type" value="Genomic_DNA"/>
</dbReference>
<reference evidence="1" key="1">
    <citation type="submission" date="2019-08" db="EMBL/GenBank/DDBJ databases">
        <authorList>
            <person name="Kucharzyk K."/>
            <person name="Murdoch R.W."/>
            <person name="Higgins S."/>
            <person name="Loffler F."/>
        </authorList>
    </citation>
    <scope>NUCLEOTIDE SEQUENCE</scope>
</reference>
<protein>
    <recommendedName>
        <fullName evidence="2">Macrolide export ATP-binding/permease protein MacB</fullName>
    </recommendedName>
</protein>
<dbReference type="InterPro" id="IPR027417">
    <property type="entry name" value="P-loop_NTPase"/>
</dbReference>
<organism evidence="1">
    <name type="scientific">bioreactor metagenome</name>
    <dbReference type="NCBI Taxonomy" id="1076179"/>
    <lineage>
        <taxon>unclassified sequences</taxon>
        <taxon>metagenomes</taxon>
        <taxon>ecological metagenomes</taxon>
    </lineage>
</organism>
<dbReference type="SUPFAM" id="SSF52540">
    <property type="entry name" value="P-loop containing nucleoside triphosphate hydrolases"/>
    <property type="match status" value="1"/>
</dbReference>